<dbReference type="RefSeq" id="WP_018026938.1">
    <property type="nucleotide sequence ID" value="NZ_JRNI01000044.1"/>
</dbReference>
<accession>A0A096B6X9</accession>
<feature type="transmembrane region" description="Helical" evidence="1">
    <location>
        <begin position="6"/>
        <end position="31"/>
    </location>
</feature>
<keyword evidence="1" id="KW-0812">Transmembrane</keyword>
<evidence type="ECO:0008006" key="4">
    <source>
        <dbReference type="Google" id="ProtNLM"/>
    </source>
</evidence>
<keyword evidence="3" id="KW-1185">Reference proteome</keyword>
<evidence type="ECO:0000256" key="1">
    <source>
        <dbReference type="SAM" id="Phobius"/>
    </source>
</evidence>
<name>A0A096B6X9_9BURK</name>
<organism evidence="2 3">
    <name type="scientific">Oligella urethralis DNF00040</name>
    <dbReference type="NCBI Taxonomy" id="1401065"/>
    <lineage>
        <taxon>Bacteria</taxon>
        <taxon>Pseudomonadati</taxon>
        <taxon>Pseudomonadota</taxon>
        <taxon>Betaproteobacteria</taxon>
        <taxon>Burkholderiales</taxon>
        <taxon>Alcaligenaceae</taxon>
        <taxon>Oligella</taxon>
    </lineage>
</organism>
<sequence>MSFVASLIVFLIKQIWPFVIIGLLVGFWATMRFQPSIQQPPAEQKRLKRLRAFFQSWVVVLPSVVYLLGSYISNPLIYYTGIEASAKVISQEQTRTLRNYERVLQMNVVFVRADGELQRSSFRTDEFNLYPKDGPAVYPRPGEEFKVRYLPKIPRYFVILNTLPIR</sequence>
<keyword evidence="1" id="KW-0472">Membrane</keyword>
<dbReference type="EMBL" id="JRNI01000044">
    <property type="protein sequence ID" value="KGF28999.1"/>
    <property type="molecule type" value="Genomic_DNA"/>
</dbReference>
<evidence type="ECO:0000313" key="3">
    <source>
        <dbReference type="Proteomes" id="UP000029629"/>
    </source>
</evidence>
<feature type="transmembrane region" description="Helical" evidence="1">
    <location>
        <begin position="52"/>
        <end position="72"/>
    </location>
</feature>
<dbReference type="Proteomes" id="UP000029629">
    <property type="component" value="Unassembled WGS sequence"/>
</dbReference>
<protein>
    <recommendedName>
        <fullName evidence="4">DUF3592 domain-containing protein</fullName>
    </recommendedName>
</protein>
<comment type="caution">
    <text evidence="2">The sequence shown here is derived from an EMBL/GenBank/DDBJ whole genome shotgun (WGS) entry which is preliminary data.</text>
</comment>
<dbReference type="GeneID" id="93427586"/>
<dbReference type="AlphaFoldDB" id="A0A096B6X9"/>
<keyword evidence="1" id="KW-1133">Transmembrane helix</keyword>
<dbReference type="OrthoDB" id="9079702at2"/>
<evidence type="ECO:0000313" key="2">
    <source>
        <dbReference type="EMBL" id="KGF28999.1"/>
    </source>
</evidence>
<gene>
    <name evidence="2" type="ORF">HMPREF2130_09050</name>
</gene>
<reference evidence="2 3" key="1">
    <citation type="submission" date="2014-07" db="EMBL/GenBank/DDBJ databases">
        <authorList>
            <person name="McCorrison J."/>
            <person name="Sanka R."/>
            <person name="Torralba M."/>
            <person name="Gillis M."/>
            <person name="Haft D.H."/>
            <person name="Methe B."/>
            <person name="Sutton G."/>
            <person name="Nelson K.E."/>
        </authorList>
    </citation>
    <scope>NUCLEOTIDE SEQUENCE [LARGE SCALE GENOMIC DNA]</scope>
    <source>
        <strain evidence="2 3">DNF00040</strain>
    </source>
</reference>
<proteinExistence type="predicted"/>